<keyword evidence="1 3" id="KW-0808">Transferase</keyword>
<dbReference type="OrthoDB" id="7208981at2"/>
<dbReference type="EMBL" id="RRAZ01000014">
    <property type="protein sequence ID" value="RRH74227.1"/>
    <property type="molecule type" value="Genomic_DNA"/>
</dbReference>
<protein>
    <submittedName>
        <fullName evidence="3">CoA transferase</fullName>
    </submittedName>
</protein>
<proteinExistence type="predicted"/>
<name>A0A3P3DIX3_9RHOB</name>
<dbReference type="SUPFAM" id="SSF89796">
    <property type="entry name" value="CoA-transferase family III (CaiB/BaiF)"/>
    <property type="match status" value="1"/>
</dbReference>
<evidence type="ECO:0000313" key="4">
    <source>
        <dbReference type="Proteomes" id="UP000282125"/>
    </source>
</evidence>
<dbReference type="PANTHER" id="PTHR48207:SF4">
    <property type="entry name" value="BLL6097 PROTEIN"/>
    <property type="match status" value="1"/>
</dbReference>
<evidence type="ECO:0000256" key="2">
    <source>
        <dbReference type="SAM" id="MobiDB-lite"/>
    </source>
</evidence>
<dbReference type="PANTHER" id="PTHR48207">
    <property type="entry name" value="SUCCINATE--HYDROXYMETHYLGLUTARATE COA-TRANSFERASE"/>
    <property type="match status" value="1"/>
</dbReference>
<gene>
    <name evidence="3" type="ORF">EG244_10755</name>
</gene>
<dbReference type="Gene3D" id="3.30.1540.10">
    <property type="entry name" value="formyl-coa transferase, domain 3"/>
    <property type="match status" value="1"/>
</dbReference>
<dbReference type="InterPro" id="IPR044855">
    <property type="entry name" value="CoA-Trfase_III_dom3_sf"/>
</dbReference>
<feature type="region of interest" description="Disordered" evidence="2">
    <location>
        <begin position="352"/>
        <end position="371"/>
    </location>
</feature>
<reference evidence="3 4" key="1">
    <citation type="submission" date="2018-11" db="EMBL/GenBank/DDBJ databases">
        <title>Gemmobacter sp. nov., YIM 102744-1 draft genome.</title>
        <authorList>
            <person name="Li G."/>
            <person name="Jiang Y."/>
        </authorList>
    </citation>
    <scope>NUCLEOTIDE SEQUENCE [LARGE SCALE GENOMIC DNA]</scope>
    <source>
        <strain evidence="3 4">YIM 102744-1</strain>
    </source>
</reference>
<keyword evidence="4" id="KW-1185">Reference proteome</keyword>
<dbReference type="Pfam" id="PF02515">
    <property type="entry name" value="CoA_transf_3"/>
    <property type="match status" value="1"/>
</dbReference>
<dbReference type="AlphaFoldDB" id="A0A3P3DIX3"/>
<comment type="caution">
    <text evidence="3">The sequence shown here is derived from an EMBL/GenBank/DDBJ whole genome shotgun (WGS) entry which is preliminary data.</text>
</comment>
<dbReference type="Proteomes" id="UP000282125">
    <property type="component" value="Unassembled WGS sequence"/>
</dbReference>
<accession>A0A3P3DIX3</accession>
<dbReference type="GO" id="GO:0008410">
    <property type="term" value="F:CoA-transferase activity"/>
    <property type="evidence" value="ECO:0007669"/>
    <property type="project" value="TreeGrafter"/>
</dbReference>
<dbReference type="RefSeq" id="WP_124964998.1">
    <property type="nucleotide sequence ID" value="NZ_RRAZ01000014.1"/>
</dbReference>
<dbReference type="InterPro" id="IPR023606">
    <property type="entry name" value="CoA-Trfase_III_dom_1_sf"/>
</dbReference>
<sequence length="397" mass="43281">MGPLEGIKVIDLTSVVMGPYATQFLAEFGADVIKVEAPAGDLVRAIGPARHPGMGPMYLNSNRGKRSITLDLKTPEGRELILDLCRDADVLAYNVRPAAMARLGLSFEVLAGVNPRLIYAGLYGYGQSGPYAARPAYDDLIQGGATIPHLFRLSGGGEPRYVPSAVGDRVVGLAGLAGILAALVARGRTGRGQRVDIPMFETMVQFVLSDHLGGLTYDPPLDGGGYARQLAANRRPLKTADGYICALVYTDEHWRRFLTALGEEGKLSDPRFAGYAGRSVNIDHVYGWMMEVFLTRSSADWQALFEKIDVPVMQMHDFESILSDPHLTAVDFFARVEHPTEGVIRVMRNPVSLSDTPPDLPRPAPRQGEHSREVLREAGLSEARIEDLFAKQVVRGL</sequence>
<dbReference type="InterPro" id="IPR050483">
    <property type="entry name" value="CoA-transferase_III_domain"/>
</dbReference>
<organism evidence="3 4">
    <name type="scientific">Falsigemmobacter faecalis</name>
    <dbReference type="NCBI Taxonomy" id="2488730"/>
    <lineage>
        <taxon>Bacteria</taxon>
        <taxon>Pseudomonadati</taxon>
        <taxon>Pseudomonadota</taxon>
        <taxon>Alphaproteobacteria</taxon>
        <taxon>Rhodobacterales</taxon>
        <taxon>Paracoccaceae</taxon>
        <taxon>Falsigemmobacter</taxon>
    </lineage>
</organism>
<dbReference type="InterPro" id="IPR003673">
    <property type="entry name" value="CoA-Trfase_fam_III"/>
</dbReference>
<dbReference type="Gene3D" id="3.40.50.10540">
    <property type="entry name" value="Crotonobetainyl-coa:carnitine coa-transferase, domain 1"/>
    <property type="match status" value="1"/>
</dbReference>
<evidence type="ECO:0000256" key="1">
    <source>
        <dbReference type="ARBA" id="ARBA00022679"/>
    </source>
</evidence>
<evidence type="ECO:0000313" key="3">
    <source>
        <dbReference type="EMBL" id="RRH74227.1"/>
    </source>
</evidence>